<feature type="coiled-coil region" evidence="7">
    <location>
        <begin position="135"/>
        <end position="162"/>
    </location>
</feature>
<dbReference type="VEuPathDB" id="MicrosporidiaDB:M153_249940001"/>
<feature type="region of interest" description="Disordered" evidence="8">
    <location>
        <begin position="111"/>
        <end position="135"/>
    </location>
</feature>
<dbReference type="PANTHER" id="PTHR47969">
    <property type="entry name" value="CHROMOSOME-ASSOCIATED KINESIN KIF4A-RELATED"/>
    <property type="match status" value="1"/>
</dbReference>
<dbReference type="PROSITE" id="PS50067">
    <property type="entry name" value="KINESIN_MOTOR_2"/>
    <property type="match status" value="1"/>
</dbReference>
<comment type="subcellular location">
    <subcellularLocation>
        <location evidence="1">Cytoplasm</location>
    </subcellularLocation>
</comment>
<reference evidence="10 11" key="1">
    <citation type="submission" date="2015-07" db="EMBL/GenBank/DDBJ databases">
        <title>The genome of Pseudoloma neurophilia, a relevant intracellular parasite of the zebrafish.</title>
        <authorList>
            <person name="Ndikumana S."/>
            <person name="Pelin A."/>
            <person name="Sanders J."/>
            <person name="Corradi N."/>
        </authorList>
    </citation>
    <scope>NUCLEOTIDE SEQUENCE [LARGE SCALE GENOMIC DNA]</scope>
    <source>
        <strain evidence="10 11">MK1</strain>
    </source>
</reference>
<feature type="domain" description="Kinesin motor" evidence="9">
    <location>
        <begin position="1"/>
        <end position="105"/>
    </location>
</feature>
<evidence type="ECO:0000313" key="11">
    <source>
        <dbReference type="Proteomes" id="UP000051530"/>
    </source>
</evidence>
<evidence type="ECO:0000256" key="8">
    <source>
        <dbReference type="SAM" id="MobiDB-lite"/>
    </source>
</evidence>
<sequence>NSIRKVDLTFIDLAGSERQHKSQITDSMRKESISINTNLLCLGNVINALYTQKKFIPFRSSTLTRILRPYFENSFIFFIGCISSSESDKGESIYTLEYANRAGNIRTKILNNNSDNNDDSEYKNYNNEHNNGNINHNMKTELLRLRDENAMLRREIHQLRALLQRNKIFSKQSSFQIENQENKNKEN</sequence>
<dbReference type="OrthoDB" id="3176171at2759"/>
<dbReference type="SUPFAM" id="SSF52540">
    <property type="entry name" value="P-loop containing nucleoside triphosphate hydrolases"/>
    <property type="match status" value="1"/>
</dbReference>
<evidence type="ECO:0000313" key="10">
    <source>
        <dbReference type="EMBL" id="KRH91790.1"/>
    </source>
</evidence>
<keyword evidence="2" id="KW-0963">Cytoplasm</keyword>
<gene>
    <name evidence="10" type="ORF">M153_249940001</name>
</gene>
<dbReference type="GO" id="GO:0051231">
    <property type="term" value="P:spindle elongation"/>
    <property type="evidence" value="ECO:0007669"/>
    <property type="project" value="TreeGrafter"/>
</dbReference>
<dbReference type="PANTHER" id="PTHR47969:SF15">
    <property type="entry name" value="CHROMOSOME-ASSOCIATED KINESIN KIF4A-RELATED"/>
    <property type="match status" value="1"/>
</dbReference>
<keyword evidence="3" id="KW-0547">Nucleotide-binding</keyword>
<keyword evidence="11" id="KW-1185">Reference proteome</keyword>
<evidence type="ECO:0000256" key="6">
    <source>
        <dbReference type="PROSITE-ProRule" id="PRU00283"/>
    </source>
</evidence>
<comment type="caution">
    <text evidence="6">Lacks conserved residue(s) required for the propagation of feature annotation.</text>
</comment>
<dbReference type="Pfam" id="PF00225">
    <property type="entry name" value="Kinesin"/>
    <property type="match status" value="1"/>
</dbReference>
<dbReference type="GO" id="GO:0005737">
    <property type="term" value="C:cytoplasm"/>
    <property type="evidence" value="ECO:0007669"/>
    <property type="project" value="UniProtKB-SubCell"/>
</dbReference>
<dbReference type="InterPro" id="IPR001752">
    <property type="entry name" value="Kinesin_motor_dom"/>
</dbReference>
<name>A0A0R0LWH4_9MICR</name>
<dbReference type="GO" id="GO:0005875">
    <property type="term" value="C:microtubule associated complex"/>
    <property type="evidence" value="ECO:0007669"/>
    <property type="project" value="TreeGrafter"/>
</dbReference>
<feature type="compositionally biased region" description="Low complexity" evidence="8">
    <location>
        <begin position="123"/>
        <end position="135"/>
    </location>
</feature>
<dbReference type="GO" id="GO:0007018">
    <property type="term" value="P:microtubule-based movement"/>
    <property type="evidence" value="ECO:0007669"/>
    <property type="project" value="InterPro"/>
</dbReference>
<evidence type="ECO:0000256" key="4">
    <source>
        <dbReference type="ARBA" id="ARBA00022840"/>
    </source>
</evidence>
<keyword evidence="5 7" id="KW-0175">Coiled coil</keyword>
<dbReference type="GO" id="GO:0005524">
    <property type="term" value="F:ATP binding"/>
    <property type="evidence" value="ECO:0007669"/>
    <property type="project" value="UniProtKB-KW"/>
</dbReference>
<dbReference type="InterPro" id="IPR027417">
    <property type="entry name" value="P-loop_NTPase"/>
</dbReference>
<dbReference type="GO" id="GO:0003777">
    <property type="term" value="F:microtubule motor activity"/>
    <property type="evidence" value="ECO:0007669"/>
    <property type="project" value="InterPro"/>
</dbReference>
<comment type="caution">
    <text evidence="10">The sequence shown here is derived from an EMBL/GenBank/DDBJ whole genome shotgun (WGS) entry which is preliminary data.</text>
</comment>
<evidence type="ECO:0000259" key="9">
    <source>
        <dbReference type="PROSITE" id="PS50067"/>
    </source>
</evidence>
<evidence type="ECO:0000256" key="1">
    <source>
        <dbReference type="ARBA" id="ARBA00004496"/>
    </source>
</evidence>
<evidence type="ECO:0000256" key="5">
    <source>
        <dbReference type="ARBA" id="ARBA00023054"/>
    </source>
</evidence>
<organism evidence="10 11">
    <name type="scientific">Pseudoloma neurophilia</name>
    <dbReference type="NCBI Taxonomy" id="146866"/>
    <lineage>
        <taxon>Eukaryota</taxon>
        <taxon>Fungi</taxon>
        <taxon>Fungi incertae sedis</taxon>
        <taxon>Microsporidia</taxon>
        <taxon>Pseudoloma</taxon>
    </lineage>
</organism>
<dbReference type="PRINTS" id="PR00380">
    <property type="entry name" value="KINESINHEAVY"/>
</dbReference>
<dbReference type="GO" id="GO:0007052">
    <property type="term" value="P:mitotic spindle organization"/>
    <property type="evidence" value="ECO:0007669"/>
    <property type="project" value="TreeGrafter"/>
</dbReference>
<feature type="non-terminal residue" evidence="10">
    <location>
        <position position="1"/>
    </location>
</feature>
<feature type="non-terminal residue" evidence="10">
    <location>
        <position position="187"/>
    </location>
</feature>
<dbReference type="AlphaFoldDB" id="A0A0R0LWH4"/>
<dbReference type="Gene3D" id="3.40.850.10">
    <property type="entry name" value="Kinesin motor domain"/>
    <property type="match status" value="1"/>
</dbReference>
<dbReference type="GO" id="GO:0008017">
    <property type="term" value="F:microtubule binding"/>
    <property type="evidence" value="ECO:0007669"/>
    <property type="project" value="InterPro"/>
</dbReference>
<dbReference type="InterPro" id="IPR036961">
    <property type="entry name" value="Kinesin_motor_dom_sf"/>
</dbReference>
<evidence type="ECO:0000256" key="7">
    <source>
        <dbReference type="SAM" id="Coils"/>
    </source>
</evidence>
<evidence type="ECO:0000256" key="3">
    <source>
        <dbReference type="ARBA" id="ARBA00022741"/>
    </source>
</evidence>
<dbReference type="EMBL" id="LGUB01001523">
    <property type="protein sequence ID" value="KRH91790.1"/>
    <property type="molecule type" value="Genomic_DNA"/>
</dbReference>
<dbReference type="Proteomes" id="UP000051530">
    <property type="component" value="Unassembled WGS sequence"/>
</dbReference>
<keyword evidence="4" id="KW-0067">ATP-binding</keyword>
<comment type="similarity">
    <text evidence="6">Belongs to the TRAFAC class myosin-kinesin ATPase superfamily. Kinesin family.</text>
</comment>
<accession>A0A0R0LWH4</accession>
<dbReference type="InterPro" id="IPR027640">
    <property type="entry name" value="Kinesin-like_fam"/>
</dbReference>
<evidence type="ECO:0000256" key="2">
    <source>
        <dbReference type="ARBA" id="ARBA00022490"/>
    </source>
</evidence>
<proteinExistence type="inferred from homology"/>
<dbReference type="SMART" id="SM00129">
    <property type="entry name" value="KISc"/>
    <property type="match status" value="1"/>
</dbReference>
<protein>
    <submittedName>
        <fullName evidence="10">Kinesin-like protein</fullName>
    </submittedName>
</protein>